<dbReference type="InterPro" id="IPR011042">
    <property type="entry name" value="6-blade_b-propeller_TolB-like"/>
</dbReference>
<dbReference type="AlphaFoldDB" id="A0A084SHB9"/>
<sequence>MTLASREAPYGSWKSPITADMIATQTLALGEVAVDGDDVYWLEVRPSERGRHAIVRRSVDGTLTDVLPPAGEGRVAYSSHSLVYGHGGGSFAVSEGLVIFVNHASTGLHVDQRLYRVNPGRTPVPLTQDTGGKHRFGDLVMDRTRNRVVCVREDWRNLKDGHPKAALVAVDLDGQRQTVLAEGRDFYSSPTLSPNGRRMAWLAWDYPCMPWDGCELWVADMDELGVPHHPRLVAGGTTESIFQPEWSPQGELYFVSDRNNWWNLYRLQGRSVVPVLEREAEFGTAQWQLGMSTYAFISPRHVVCAFNEQGQWKLGRLDVVLGQFAEMATPFTDVSQVRGGLATAYFVGGGPEQPASVVRLDMESGKPQVLKTPTRVPEELVPYLSRCEPLHFPTTELGEAHAWYYPPTNPEHTAPAGEKPPLLIMNHGGPTASASTTLDWTIQYFTSRGFAVVDVNYRGSTGYGREYRLSLYGNWGVMDVDDCANAALRLVQEGKVDARRLVARGGGTGGYTTLSLLAFRDILRCGTSVSAVNNLESLVEHAEKFEAHYMDQVLGPQPESRQLLQDRSPSLHLDNIKRSPVLFIQARLDGQTSQRETEEMMRKLRANGVATAMLPVDGEPHGPRITTDTKKALEAELAFYSQVMGLKLAETLEPVALEPALPEAPRR</sequence>
<dbReference type="SUPFAM" id="SSF53474">
    <property type="entry name" value="alpha/beta-Hydrolases"/>
    <property type="match status" value="1"/>
</dbReference>
<dbReference type="InterPro" id="IPR029058">
    <property type="entry name" value="AB_hydrolase_fold"/>
</dbReference>
<gene>
    <name evidence="2" type="ORF">Q664_45180</name>
</gene>
<dbReference type="Gene3D" id="2.120.10.30">
    <property type="entry name" value="TolB, C-terminal domain"/>
    <property type="match status" value="1"/>
</dbReference>
<reference evidence="2 3" key="1">
    <citation type="submission" date="2014-07" db="EMBL/GenBank/DDBJ databases">
        <title>Draft Genome Sequence of Gephyronic Acid Producer, Cystobacter violaceus Strain Cb vi76.</title>
        <authorList>
            <person name="Stevens D.C."/>
            <person name="Young J."/>
            <person name="Carmichael R."/>
            <person name="Tan J."/>
            <person name="Taylor R.E."/>
        </authorList>
    </citation>
    <scope>NUCLEOTIDE SEQUENCE [LARGE SCALE GENOMIC DNA]</scope>
    <source>
        <strain evidence="2 3">Cb vi76</strain>
    </source>
</reference>
<dbReference type="InterPro" id="IPR050585">
    <property type="entry name" value="Xaa-Pro_dipeptidyl-ppase/CocE"/>
</dbReference>
<dbReference type="RefSeq" id="WP_043410832.1">
    <property type="nucleotide sequence ID" value="NZ_JPMI01000323.1"/>
</dbReference>
<evidence type="ECO:0000313" key="3">
    <source>
        <dbReference type="Proteomes" id="UP000028547"/>
    </source>
</evidence>
<dbReference type="Proteomes" id="UP000028547">
    <property type="component" value="Unassembled WGS sequence"/>
</dbReference>
<dbReference type="SUPFAM" id="SSF82171">
    <property type="entry name" value="DPP6 N-terminal domain-like"/>
    <property type="match status" value="1"/>
</dbReference>
<dbReference type="InterPro" id="IPR001375">
    <property type="entry name" value="Peptidase_S9_cat"/>
</dbReference>
<dbReference type="PANTHER" id="PTHR43056:SF5">
    <property type="entry name" value="PEPTIDASE S9 PROLYL OLIGOPEPTIDASE CATALYTIC DOMAIN-CONTAINING PROTEIN"/>
    <property type="match status" value="1"/>
</dbReference>
<dbReference type="Gene3D" id="3.40.50.1820">
    <property type="entry name" value="alpha/beta hydrolase"/>
    <property type="match status" value="1"/>
</dbReference>
<evidence type="ECO:0000259" key="1">
    <source>
        <dbReference type="Pfam" id="PF00326"/>
    </source>
</evidence>
<protein>
    <recommendedName>
        <fullName evidence="1">Peptidase S9 prolyl oligopeptidase catalytic domain-containing protein</fullName>
    </recommendedName>
</protein>
<comment type="caution">
    <text evidence="2">The sequence shown here is derived from an EMBL/GenBank/DDBJ whole genome shotgun (WGS) entry which is preliminary data.</text>
</comment>
<dbReference type="Pfam" id="PF00326">
    <property type="entry name" value="Peptidase_S9"/>
    <property type="match status" value="1"/>
</dbReference>
<dbReference type="GO" id="GO:0006508">
    <property type="term" value="P:proteolysis"/>
    <property type="evidence" value="ECO:0007669"/>
    <property type="project" value="InterPro"/>
</dbReference>
<evidence type="ECO:0000313" key="2">
    <source>
        <dbReference type="EMBL" id="KFA87854.1"/>
    </source>
</evidence>
<dbReference type="EMBL" id="JPMI01000323">
    <property type="protein sequence ID" value="KFA87854.1"/>
    <property type="molecule type" value="Genomic_DNA"/>
</dbReference>
<accession>A0A084SHB9</accession>
<proteinExistence type="predicted"/>
<dbReference type="GO" id="GO:0008236">
    <property type="term" value="F:serine-type peptidase activity"/>
    <property type="evidence" value="ECO:0007669"/>
    <property type="project" value="InterPro"/>
</dbReference>
<dbReference type="PANTHER" id="PTHR43056">
    <property type="entry name" value="PEPTIDASE S9 PROLYL OLIGOPEPTIDASE"/>
    <property type="match status" value="1"/>
</dbReference>
<organism evidence="2 3">
    <name type="scientific">Archangium violaceum Cb vi76</name>
    <dbReference type="NCBI Taxonomy" id="1406225"/>
    <lineage>
        <taxon>Bacteria</taxon>
        <taxon>Pseudomonadati</taxon>
        <taxon>Myxococcota</taxon>
        <taxon>Myxococcia</taxon>
        <taxon>Myxococcales</taxon>
        <taxon>Cystobacterineae</taxon>
        <taxon>Archangiaceae</taxon>
        <taxon>Archangium</taxon>
    </lineage>
</organism>
<feature type="domain" description="Peptidase S9 prolyl oligopeptidase catalytic" evidence="1">
    <location>
        <begin position="438"/>
        <end position="645"/>
    </location>
</feature>
<name>A0A084SHB9_9BACT</name>